<keyword evidence="3" id="KW-1003">Cell membrane</keyword>
<dbReference type="Proteomes" id="UP000177392">
    <property type="component" value="Unassembled WGS sequence"/>
</dbReference>
<evidence type="ECO:0000256" key="1">
    <source>
        <dbReference type="ARBA" id="ARBA00004651"/>
    </source>
</evidence>
<sequence>MNDFAEKLKSWAPVFLRLGLAAVFLVFGLQKLSFPSQGTAEIQQIFTSVAGEQLLSLGAASAMNYYMGLFELMLGISLAAGWAIRWAAPLSGLMVLGIFASITLKYGFNTEDETLLLDAGLIGAALALWVLTYNKQQTTDNLQQTTENKFAAWAPMMIRVGLALSLLLSGYQKVAGDGFLIGCVELVFAVFLLGGFLIRFVAPLFVLLTIWNLFAAIAERGLFVQGILPDPTLTRDIGVIGAALALWALGAGRFSIDGIMNKESRIMNQISHS</sequence>
<keyword evidence="6 7" id="KW-0472">Membrane</keyword>
<evidence type="ECO:0000313" key="8">
    <source>
        <dbReference type="EMBL" id="OGZ94785.1"/>
    </source>
</evidence>
<proteinExistence type="inferred from homology"/>
<evidence type="ECO:0000256" key="3">
    <source>
        <dbReference type="ARBA" id="ARBA00022475"/>
    </source>
</evidence>
<evidence type="ECO:0000256" key="6">
    <source>
        <dbReference type="ARBA" id="ARBA00023136"/>
    </source>
</evidence>
<feature type="transmembrane region" description="Helical" evidence="7">
    <location>
        <begin position="90"/>
        <end position="108"/>
    </location>
</feature>
<dbReference type="GO" id="GO:0005886">
    <property type="term" value="C:plasma membrane"/>
    <property type="evidence" value="ECO:0007669"/>
    <property type="project" value="UniProtKB-SubCell"/>
</dbReference>
<evidence type="ECO:0000256" key="7">
    <source>
        <dbReference type="SAM" id="Phobius"/>
    </source>
</evidence>
<evidence type="ECO:0000313" key="9">
    <source>
        <dbReference type="Proteomes" id="UP000177392"/>
    </source>
</evidence>
<feature type="transmembrane region" description="Helical" evidence="7">
    <location>
        <begin position="237"/>
        <end position="256"/>
    </location>
</feature>
<feature type="transmembrane region" description="Helical" evidence="7">
    <location>
        <begin position="178"/>
        <end position="198"/>
    </location>
</feature>
<dbReference type="Pfam" id="PF07681">
    <property type="entry name" value="DoxX"/>
    <property type="match status" value="1"/>
</dbReference>
<keyword evidence="5 7" id="KW-1133">Transmembrane helix</keyword>
<name>A0A1G2K5Y0_9BACT</name>
<dbReference type="PANTHER" id="PTHR33452">
    <property type="entry name" value="OXIDOREDUCTASE CATD-RELATED"/>
    <property type="match status" value="1"/>
</dbReference>
<gene>
    <name evidence="8" type="ORF">A2131_00895</name>
</gene>
<dbReference type="InterPro" id="IPR032808">
    <property type="entry name" value="DoxX"/>
</dbReference>
<dbReference type="InterPro" id="IPR051907">
    <property type="entry name" value="DoxX-like_oxidoreductase"/>
</dbReference>
<dbReference type="PANTHER" id="PTHR33452:SF1">
    <property type="entry name" value="INNER MEMBRANE PROTEIN YPHA-RELATED"/>
    <property type="match status" value="1"/>
</dbReference>
<comment type="similarity">
    <text evidence="2">Belongs to the DoxX family.</text>
</comment>
<comment type="caution">
    <text evidence="8">The sequence shown here is derived from an EMBL/GenBank/DDBJ whole genome shotgun (WGS) entry which is preliminary data.</text>
</comment>
<protein>
    <recommendedName>
        <fullName evidence="10">DoxX family protein</fullName>
    </recommendedName>
</protein>
<evidence type="ECO:0000256" key="5">
    <source>
        <dbReference type="ARBA" id="ARBA00022989"/>
    </source>
</evidence>
<dbReference type="AlphaFoldDB" id="A0A1G2K5Y0"/>
<reference evidence="8 9" key="1">
    <citation type="journal article" date="2016" name="Nat. Commun.">
        <title>Thousands of microbial genomes shed light on interconnected biogeochemical processes in an aquifer system.</title>
        <authorList>
            <person name="Anantharaman K."/>
            <person name="Brown C.T."/>
            <person name="Hug L.A."/>
            <person name="Sharon I."/>
            <person name="Castelle C.J."/>
            <person name="Probst A.J."/>
            <person name="Thomas B.C."/>
            <person name="Singh A."/>
            <person name="Wilkins M.J."/>
            <person name="Karaoz U."/>
            <person name="Brodie E.L."/>
            <person name="Williams K.H."/>
            <person name="Hubbard S.S."/>
            <person name="Banfield J.F."/>
        </authorList>
    </citation>
    <scope>NUCLEOTIDE SEQUENCE [LARGE SCALE GENOMIC DNA]</scope>
</reference>
<dbReference type="EMBL" id="MHQB01000002">
    <property type="protein sequence ID" value="OGZ94785.1"/>
    <property type="molecule type" value="Genomic_DNA"/>
</dbReference>
<evidence type="ECO:0008006" key="10">
    <source>
        <dbReference type="Google" id="ProtNLM"/>
    </source>
</evidence>
<evidence type="ECO:0000256" key="4">
    <source>
        <dbReference type="ARBA" id="ARBA00022692"/>
    </source>
</evidence>
<feature type="transmembrane region" description="Helical" evidence="7">
    <location>
        <begin position="64"/>
        <end position="83"/>
    </location>
</feature>
<accession>A0A1G2K5Y0</accession>
<evidence type="ECO:0000256" key="2">
    <source>
        <dbReference type="ARBA" id="ARBA00006679"/>
    </source>
</evidence>
<comment type="subcellular location">
    <subcellularLocation>
        <location evidence="1">Cell membrane</location>
        <topology evidence="1">Multi-pass membrane protein</topology>
    </subcellularLocation>
</comment>
<organism evidence="8 9">
    <name type="scientific">Candidatus Sungbacteria bacterium GWC2_49_10</name>
    <dbReference type="NCBI Taxonomy" id="1802263"/>
    <lineage>
        <taxon>Bacteria</taxon>
        <taxon>Candidatus Sungiibacteriota</taxon>
    </lineage>
</organism>
<feature type="transmembrane region" description="Helical" evidence="7">
    <location>
        <begin position="114"/>
        <end position="131"/>
    </location>
</feature>
<keyword evidence="4 7" id="KW-0812">Transmembrane</keyword>
<feature type="transmembrane region" description="Helical" evidence="7">
    <location>
        <begin position="152"/>
        <end position="172"/>
    </location>
</feature>
<feature type="transmembrane region" description="Helical" evidence="7">
    <location>
        <begin position="205"/>
        <end position="225"/>
    </location>
</feature>